<keyword evidence="2" id="KW-0547">Nucleotide-binding</keyword>
<dbReference type="RefSeq" id="WP_398278129.1">
    <property type="nucleotide sequence ID" value="NZ_JBITLV010000002.1"/>
</dbReference>
<dbReference type="SUPFAM" id="SSF52540">
    <property type="entry name" value="P-loop containing nucleoside triphosphate hydrolases"/>
    <property type="match status" value="1"/>
</dbReference>
<comment type="caution">
    <text evidence="2">The sequence shown here is derived from an EMBL/GenBank/DDBJ whole genome shotgun (WGS) entry which is preliminary data.</text>
</comment>
<dbReference type="SMART" id="SM00382">
    <property type="entry name" value="AAA"/>
    <property type="match status" value="1"/>
</dbReference>
<organism evidence="2 3">
    <name type="scientific">Spongisporangium articulatum</name>
    <dbReference type="NCBI Taxonomy" id="3362603"/>
    <lineage>
        <taxon>Bacteria</taxon>
        <taxon>Bacillati</taxon>
        <taxon>Actinomycetota</taxon>
        <taxon>Actinomycetes</taxon>
        <taxon>Kineosporiales</taxon>
        <taxon>Kineosporiaceae</taxon>
        <taxon>Spongisporangium</taxon>
    </lineage>
</organism>
<dbReference type="PANTHER" id="PTHR47691">
    <property type="entry name" value="REGULATOR-RELATED"/>
    <property type="match status" value="1"/>
</dbReference>
<sequence length="937" mass="99517">MDAEVSAREAEVLAALGERLTNAEIAAKLFISVRTVESHVSALLRKFGVADRRALAAVAVGLETRGPDGPTGLSARLPVPLTPFVGRGAERTELTGSLMEHRLVTAVGPGGIGKTRLALAVAGDVCDLVEDGVVYVDLVPVTDPDMIPAAIRDAAGVGEQQARSAEETVTDWLRDRQVLLVLDNCEHLLDGVAALVERLLGACPALRVLATSRARLMVPFETVFLVPGLSTTVGDDGRSEALALFLGRASAAGAPLEQGELVRLAEICRRLDGMALAIELAAARLPSLGVDGLEVGLSDQVGILTGGRRADERHRSLEAALDWSHDLLTEPERAVLRRVSVFASPFTAAAAEELIGGWGPVGRGRVAGILADLAEQSLLIPTAARGGIRYRALETIRQYGAMRLAEADESSELAGRHLDWCLRRLGVLAGGATDDPDWRARVDEVCDECRAAVTTAVERGATGAGYELAGLLAEVSYTRGRPGEAQRRYEQAAALAPDDTSAAHALSLAAGAAEARHFGNEALRLRRIAADRALAAGDRPRAATELARAGELINRGPGLMATAPPPGLAEALVAEARPLAVGDPRAESRLATAESLLSEVQPDDFRRLVEKGLAMARQLGDPLAESAALDQVTAIQLGDGRLDDALGSALHRTEIVASLITRVDAALEVFDAHGMAADCAVAVGDLRLAHTLGNRIRALPFNREEAHLGVNRLMLVAMFAGDWDETLALGDLFRESWVRVGRPRAGNLSRGASAALTVAGLRGDAAAVERWREVVEAIAVPETVEDRCGRPTYYFFESLVELHLGRAAAAFERLEMRPQDFPPGWFTGLWMPWYATSWVEAAVLVGAAEATGRLDAARTAVRGNPVAGLLVDRAQALHDGDAAAVQRLPEIALRLEEAGFRYQAARTRVMAGGEHRERGEAELEGLGAVPMPWPVHH</sequence>
<protein>
    <submittedName>
        <fullName evidence="2">ATP-binding protein</fullName>
    </submittedName>
</protein>
<name>A0ABW8AL78_9ACTN</name>
<dbReference type="InterPro" id="IPR000792">
    <property type="entry name" value="Tscrpt_reg_LuxR_C"/>
</dbReference>
<dbReference type="InterPro" id="IPR036388">
    <property type="entry name" value="WH-like_DNA-bd_sf"/>
</dbReference>
<reference evidence="2 3" key="1">
    <citation type="submission" date="2024-10" db="EMBL/GenBank/DDBJ databases">
        <title>The Natural Products Discovery Center: Release of the First 8490 Sequenced Strains for Exploring Actinobacteria Biosynthetic Diversity.</title>
        <authorList>
            <person name="Kalkreuter E."/>
            <person name="Kautsar S.A."/>
            <person name="Yang D."/>
            <person name="Bader C.D."/>
            <person name="Teijaro C.N."/>
            <person name="Fluegel L."/>
            <person name="Davis C.M."/>
            <person name="Simpson J.R."/>
            <person name="Lauterbach L."/>
            <person name="Steele A.D."/>
            <person name="Gui C."/>
            <person name="Meng S."/>
            <person name="Li G."/>
            <person name="Viehrig K."/>
            <person name="Ye F."/>
            <person name="Su P."/>
            <person name="Kiefer A.F."/>
            <person name="Nichols A."/>
            <person name="Cepeda A.J."/>
            <person name="Yan W."/>
            <person name="Fan B."/>
            <person name="Jiang Y."/>
            <person name="Adhikari A."/>
            <person name="Zheng C.-J."/>
            <person name="Schuster L."/>
            <person name="Cowan T.M."/>
            <person name="Smanski M.J."/>
            <person name="Chevrette M.G."/>
            <person name="De Carvalho L.P.S."/>
            <person name="Shen B."/>
        </authorList>
    </citation>
    <scope>NUCLEOTIDE SEQUENCE [LARGE SCALE GENOMIC DNA]</scope>
    <source>
        <strain evidence="2 3">NPDC049639</strain>
    </source>
</reference>
<dbReference type="InterPro" id="IPR058852">
    <property type="entry name" value="HTH_77"/>
</dbReference>
<dbReference type="InterPro" id="IPR016032">
    <property type="entry name" value="Sig_transdc_resp-reg_C-effctor"/>
</dbReference>
<dbReference type="Pfam" id="PF25872">
    <property type="entry name" value="HTH_77"/>
    <property type="match status" value="1"/>
</dbReference>
<dbReference type="SUPFAM" id="SSF46894">
    <property type="entry name" value="C-terminal effector domain of the bipartite response regulators"/>
    <property type="match status" value="1"/>
</dbReference>
<accession>A0ABW8AL78</accession>
<dbReference type="PROSITE" id="PS50043">
    <property type="entry name" value="HTH_LUXR_2"/>
    <property type="match status" value="1"/>
</dbReference>
<dbReference type="PANTHER" id="PTHR47691:SF3">
    <property type="entry name" value="HTH-TYPE TRANSCRIPTIONAL REGULATOR RV0890C-RELATED"/>
    <property type="match status" value="1"/>
</dbReference>
<gene>
    <name evidence="2" type="ORF">ACIB24_08610</name>
</gene>
<dbReference type="InterPro" id="IPR027417">
    <property type="entry name" value="P-loop_NTPase"/>
</dbReference>
<evidence type="ECO:0000313" key="3">
    <source>
        <dbReference type="Proteomes" id="UP001612915"/>
    </source>
</evidence>
<dbReference type="Proteomes" id="UP001612915">
    <property type="component" value="Unassembled WGS sequence"/>
</dbReference>
<dbReference type="CDD" id="cd06170">
    <property type="entry name" value="LuxR_C_like"/>
    <property type="match status" value="1"/>
</dbReference>
<feature type="domain" description="HTH luxR-type" evidence="1">
    <location>
        <begin position="1"/>
        <end position="63"/>
    </location>
</feature>
<proteinExistence type="predicted"/>
<keyword evidence="3" id="KW-1185">Reference proteome</keyword>
<dbReference type="GO" id="GO:0005524">
    <property type="term" value="F:ATP binding"/>
    <property type="evidence" value="ECO:0007669"/>
    <property type="project" value="UniProtKB-KW"/>
</dbReference>
<evidence type="ECO:0000259" key="1">
    <source>
        <dbReference type="PROSITE" id="PS50043"/>
    </source>
</evidence>
<dbReference type="SMART" id="SM00421">
    <property type="entry name" value="HTH_LUXR"/>
    <property type="match status" value="1"/>
</dbReference>
<dbReference type="InterPro" id="IPR003593">
    <property type="entry name" value="AAA+_ATPase"/>
</dbReference>
<dbReference type="EMBL" id="JBITLV010000002">
    <property type="protein sequence ID" value="MFI7587120.1"/>
    <property type="molecule type" value="Genomic_DNA"/>
</dbReference>
<dbReference type="Pfam" id="PF00196">
    <property type="entry name" value="GerE"/>
    <property type="match status" value="1"/>
</dbReference>
<evidence type="ECO:0000313" key="2">
    <source>
        <dbReference type="EMBL" id="MFI7587120.1"/>
    </source>
</evidence>
<keyword evidence="2" id="KW-0067">ATP-binding</keyword>
<dbReference type="Gene3D" id="1.10.10.10">
    <property type="entry name" value="Winged helix-like DNA-binding domain superfamily/Winged helix DNA-binding domain"/>
    <property type="match status" value="1"/>
</dbReference>
<dbReference type="Gene3D" id="3.40.50.300">
    <property type="entry name" value="P-loop containing nucleotide triphosphate hydrolases"/>
    <property type="match status" value="1"/>
</dbReference>
<dbReference type="PRINTS" id="PR00038">
    <property type="entry name" value="HTHLUXR"/>
</dbReference>